<comment type="caution">
    <text evidence="1">The sequence shown here is derived from an EMBL/GenBank/DDBJ whole genome shotgun (WGS) entry which is preliminary data.</text>
</comment>
<keyword evidence="2" id="KW-1185">Reference proteome</keyword>
<reference evidence="1 2" key="1">
    <citation type="submission" date="2019-06" db="EMBL/GenBank/DDBJ databases">
        <title>Whole genome shotgun sequence of Streptomyces gardneri NBRC 12865.</title>
        <authorList>
            <person name="Hosoyama A."/>
            <person name="Uohara A."/>
            <person name="Ohji S."/>
            <person name="Ichikawa N."/>
        </authorList>
    </citation>
    <scope>NUCLEOTIDE SEQUENCE [LARGE SCALE GENOMIC DNA]</scope>
    <source>
        <strain evidence="1 2">NBRC 12865</strain>
    </source>
</reference>
<sequence>MYTVDGSGPAYAKGILSGGGGGNDNSGGFFDPCELIFTDIGLANRAFPGTVAWY</sequence>
<organism evidence="1 2">
    <name type="scientific">Streptomyces gardneri</name>
    <dbReference type="NCBI Taxonomy" id="66892"/>
    <lineage>
        <taxon>Bacteria</taxon>
        <taxon>Bacillati</taxon>
        <taxon>Actinomycetota</taxon>
        <taxon>Actinomycetes</taxon>
        <taxon>Kitasatosporales</taxon>
        <taxon>Streptomycetaceae</taxon>
        <taxon>Streptomyces</taxon>
    </lineage>
</organism>
<proteinExistence type="predicted"/>
<gene>
    <name evidence="1" type="ORF">SGA01_29020</name>
</gene>
<protein>
    <submittedName>
        <fullName evidence="1">Uncharacterized protein</fullName>
    </submittedName>
</protein>
<accession>A0A4Y3RKR1</accession>
<evidence type="ECO:0000313" key="1">
    <source>
        <dbReference type="EMBL" id="GEB57297.1"/>
    </source>
</evidence>
<dbReference type="EMBL" id="BJMN01000016">
    <property type="protein sequence ID" value="GEB57297.1"/>
    <property type="molecule type" value="Genomic_DNA"/>
</dbReference>
<name>A0A4Y3RKR1_9ACTN</name>
<evidence type="ECO:0000313" key="2">
    <source>
        <dbReference type="Proteomes" id="UP000315226"/>
    </source>
</evidence>
<dbReference type="Proteomes" id="UP000315226">
    <property type="component" value="Unassembled WGS sequence"/>
</dbReference>
<dbReference type="AlphaFoldDB" id="A0A4Y3RKR1"/>